<accession>A0A841K3R0</accession>
<dbReference type="Proteomes" id="UP000588017">
    <property type="component" value="Unassembled WGS sequence"/>
</dbReference>
<protein>
    <submittedName>
        <fullName evidence="1">Uncharacterized protein</fullName>
    </submittedName>
</protein>
<keyword evidence="2" id="KW-1185">Reference proteome</keyword>
<dbReference type="AlphaFoldDB" id="A0A841K3R0"/>
<dbReference type="CDD" id="cd19958">
    <property type="entry name" value="pyocin_knob"/>
    <property type="match status" value="1"/>
</dbReference>
<dbReference type="EMBL" id="JACHEH010000002">
    <property type="protein sequence ID" value="MBB6167111.1"/>
    <property type="molecule type" value="Genomic_DNA"/>
</dbReference>
<evidence type="ECO:0000313" key="2">
    <source>
        <dbReference type="Proteomes" id="UP000588017"/>
    </source>
</evidence>
<reference evidence="1 2" key="1">
    <citation type="submission" date="2020-08" db="EMBL/GenBank/DDBJ databases">
        <title>Genomic Encyclopedia of Type Strains, Phase IV (KMG-IV): sequencing the most valuable type-strain genomes for metagenomic binning, comparative biology and taxonomic classification.</title>
        <authorList>
            <person name="Goeker M."/>
        </authorList>
    </citation>
    <scope>NUCLEOTIDE SEQUENCE [LARGE SCALE GENOMIC DNA]</scope>
    <source>
        <strain evidence="1 2">DSM 101465</strain>
    </source>
</reference>
<sequence length="458" mass="48571">MWAATETFAAMPLPTPSIADAPRRVDYTPNNSAGPFPVPFPVFEGTGDDLAVTLDGVPVTNWTFAGDQIEDFYGSPGCWVNGTITFDAPITGALRIAGRRRPRRVDQFAEGRGVPARDHNLELNRLTATQREIFDRVEDIAAATSDIIPAVTALTAQAQQAASDAAASADDAEDWAVAAEAAAQLLATHALPDGTDFNALDQRGTYILTSETNAPLPGPTNRWVVEVVADPADADRVVQRAYLLVGGAKLELANRRRLAGATWEPWLLGAGQAVDVGYDDSTAFPGATNVQEALEAAADPWASLPLRVPIPVFDHLGGGAPPTDKWYRYVKLSAGETGAGGYNQGVLANESVSGSAPLITATAEIDLPSSPIHGQTIHLINTERRFIRAGASGTTQDDAVQDHTHSQPRDNVYGGGAAGVTQFFWSSQNSSTGGVNSGRVANETRPRNIGATYFMRIR</sequence>
<dbReference type="RefSeq" id="WP_183332376.1">
    <property type="nucleotide sequence ID" value="NZ_JACHEH010000002.1"/>
</dbReference>
<name>A0A841K3R0_9HYPH</name>
<comment type="caution">
    <text evidence="1">The sequence shown here is derived from an EMBL/GenBank/DDBJ whole genome shotgun (WGS) entry which is preliminary data.</text>
</comment>
<proteinExistence type="predicted"/>
<organism evidence="1 2">
    <name type="scientific">Chelatococcus composti</name>
    <dbReference type="NCBI Taxonomy" id="1743235"/>
    <lineage>
        <taxon>Bacteria</taxon>
        <taxon>Pseudomonadati</taxon>
        <taxon>Pseudomonadota</taxon>
        <taxon>Alphaproteobacteria</taxon>
        <taxon>Hyphomicrobiales</taxon>
        <taxon>Chelatococcaceae</taxon>
        <taxon>Chelatococcus</taxon>
    </lineage>
</organism>
<evidence type="ECO:0000313" key="1">
    <source>
        <dbReference type="EMBL" id="MBB6167111.1"/>
    </source>
</evidence>
<gene>
    <name evidence="1" type="ORF">HNQ73_000729</name>
</gene>